<dbReference type="Proteomes" id="UP001307168">
    <property type="component" value="Unassembled WGS sequence"/>
</dbReference>
<dbReference type="EMBL" id="JARNBH010000066">
    <property type="protein sequence ID" value="MEC0277106.1"/>
    <property type="molecule type" value="Genomic_DNA"/>
</dbReference>
<name>A0AAW9NJZ2_9BACI</name>
<protein>
    <submittedName>
        <fullName evidence="1">Uncharacterized protein</fullName>
    </submittedName>
</protein>
<keyword evidence="2" id="KW-1185">Reference proteome</keyword>
<comment type="caution">
    <text evidence="1">The sequence shown here is derived from an EMBL/GenBank/DDBJ whole genome shotgun (WGS) entry which is preliminary data.</text>
</comment>
<evidence type="ECO:0000313" key="2">
    <source>
        <dbReference type="Proteomes" id="UP001307168"/>
    </source>
</evidence>
<sequence>MENYNYLVFEQGMSLNDVDNMEVKFFMELLKFRADKREKEGKTTGKKKTGEIITSGRFKGERLVSADEFPI</sequence>
<dbReference type="RefSeq" id="WP_367408571.1">
    <property type="nucleotide sequence ID" value="NZ_JARNBH010000066.1"/>
</dbReference>
<gene>
    <name evidence="1" type="ORF">P4706_29460</name>
</gene>
<evidence type="ECO:0000313" key="1">
    <source>
        <dbReference type="EMBL" id="MEC0277106.1"/>
    </source>
</evidence>
<proteinExistence type="predicted"/>
<reference evidence="1 2" key="1">
    <citation type="submission" date="2023-03" db="EMBL/GenBank/DDBJ databases">
        <title>Bacillus Genome Sequencing.</title>
        <authorList>
            <person name="Dunlap C."/>
        </authorList>
    </citation>
    <scope>NUCLEOTIDE SEQUENCE [LARGE SCALE GENOMIC DNA]</scope>
    <source>
        <strain evidence="1 2">B-41290</strain>
    </source>
</reference>
<accession>A0AAW9NJZ2</accession>
<dbReference type="AlphaFoldDB" id="A0AAW9NJZ2"/>
<organism evidence="1 2">
    <name type="scientific">Peribacillus castrilensis</name>
    <dbReference type="NCBI Taxonomy" id="2897690"/>
    <lineage>
        <taxon>Bacteria</taxon>
        <taxon>Bacillati</taxon>
        <taxon>Bacillota</taxon>
        <taxon>Bacilli</taxon>
        <taxon>Bacillales</taxon>
        <taxon>Bacillaceae</taxon>
        <taxon>Peribacillus</taxon>
    </lineage>
</organism>